<dbReference type="InterPro" id="IPR001036">
    <property type="entry name" value="Acrflvin-R"/>
</dbReference>
<dbReference type="Gene3D" id="1.20.1640.10">
    <property type="entry name" value="Multidrug efflux transporter AcrB transmembrane domain"/>
    <property type="match status" value="2"/>
</dbReference>
<feature type="transmembrane region" description="Helical" evidence="8">
    <location>
        <begin position="979"/>
        <end position="998"/>
    </location>
</feature>
<evidence type="ECO:0000256" key="8">
    <source>
        <dbReference type="SAM" id="Phobius"/>
    </source>
</evidence>
<dbReference type="PANTHER" id="PTHR32063">
    <property type="match status" value="1"/>
</dbReference>
<dbReference type="Proteomes" id="UP001181355">
    <property type="component" value="Chromosome"/>
</dbReference>
<sequence length="1077" mass="117677">MFQAIINTSLKQRLLVIAISLLLVVLGIMSMRKMPVDVFPDLNKPTVTLMTEAGGMAPEEVEQLVSFPIESSMNGMSGVSRVRSVSGVGLSIVYVEFDWGTDIYRNRQQVAERLNLVREQLPSGVQPQMGPISSIMGEILLVALPIVESGGNDAKQDHDHNASANTDEQVNPAMKAREFADWVMRPRLLNIPGVAQVTPIGGEVRQFRVELKPAQLQSFGLTANQIESALQQFGGNTSGGFTEANGRELLIRQIGRTTRIEDLQNTVVAMKHEQPILLKQVADVKLAAAFKRGDGGYAGAAAVILSIQKQPTADSVKLTREVEKAIAELSKSMPVGVGQPQFLFRQADFIENSLDNVKDALRDGAIMVAVLLFLFLLNTRTTFISLIAIPLSLVVTVLVFRYLGLSINTMTLGGLAIAIGELVDDAVVDVENVLRRLKENAQAATPLPVLTVIANASGEVRSGIVYATMIVVLVFVPLFALPGIEGSLFTPLGIAYVVSIFASMLVAMTVTPVLCYFLLPTMKQIHHGDSALVSKLKAWDTRLLQWSFAHAKPLLGSAVILVLLASASIPFFPRAFLPAFNEGTLTVNLVLNPGTSLEESNRLGRMAEQLMMQVPEVTQVGRRTGRAELDEHAEGVHYSEMDVDLRKSKRSRNEIIEDIRQRLKSLPANSNVGQPISHRLDHLLSGVRAQIALKIVGDDLDLLRNQAADLRQRLARVPGITDLQIEKQVLIPQIKINLDYGQVARYGLNPGELLRSLQQQIEGEKITQLVEGNRRFDLVLRLPEQGRDLAALRELLIATPRGYIPLRLLATVEENGGPNQINRENSRRRIVLSANTDGRDMAKVIADIREELAAFKLPSGYSTSLEGQFQAQEKASNLIAVLALVSLSLIFLVLYGRYRSMRLVLIIMGNIPLALVGSVVALWIAGQSLSVAALVGFITLAGISTRNGILKISHYINLCLFEGEQFDQKMIIRGSLERLTPVLMTALVAAFALLPLLISADAPGKEILHPVAVVIFGGLISSTILDTVLTPLMFWLWGRPAVEQLQASHLAEQQEKLSALGQHEQGGRQQSVAEQSF</sequence>
<dbReference type="RefSeq" id="WP_309483167.1">
    <property type="nucleotide sequence ID" value="NZ_CP133720.1"/>
</dbReference>
<protein>
    <submittedName>
        <fullName evidence="9">Efflux RND transporter permease subunit</fullName>
    </submittedName>
</protein>
<keyword evidence="7 8" id="KW-0472">Membrane</keyword>
<feature type="transmembrane region" description="Helical" evidence="8">
    <location>
        <begin position="383"/>
        <end position="403"/>
    </location>
</feature>
<dbReference type="SUPFAM" id="SSF82693">
    <property type="entry name" value="Multidrug efflux transporter AcrB pore domain, PN1, PN2, PC1 and PC2 subdomains"/>
    <property type="match status" value="2"/>
</dbReference>
<feature type="transmembrane region" description="Helical" evidence="8">
    <location>
        <begin position="554"/>
        <end position="572"/>
    </location>
</feature>
<dbReference type="EMBL" id="CP133720">
    <property type="protein sequence ID" value="WMW81689.1"/>
    <property type="molecule type" value="Genomic_DNA"/>
</dbReference>
<evidence type="ECO:0000313" key="9">
    <source>
        <dbReference type="EMBL" id="WMW81689.1"/>
    </source>
</evidence>
<feature type="transmembrane region" description="Helical" evidence="8">
    <location>
        <begin position="493"/>
        <end position="519"/>
    </location>
</feature>
<dbReference type="InterPro" id="IPR027463">
    <property type="entry name" value="AcrB_DN_DC_subdom"/>
</dbReference>
<feature type="transmembrane region" description="Helical" evidence="8">
    <location>
        <begin position="12"/>
        <end position="29"/>
    </location>
</feature>
<dbReference type="PANTHER" id="PTHR32063:SF4">
    <property type="entry name" value="SLR6043 PROTEIN"/>
    <property type="match status" value="1"/>
</dbReference>
<feature type="transmembrane region" description="Helical" evidence="8">
    <location>
        <begin position="1010"/>
        <end position="1037"/>
    </location>
</feature>
<organism evidence="9 10">
    <name type="scientific">Undibacterium cyanobacteriorum</name>
    <dbReference type="NCBI Taxonomy" id="3073561"/>
    <lineage>
        <taxon>Bacteria</taxon>
        <taxon>Pseudomonadati</taxon>
        <taxon>Pseudomonadota</taxon>
        <taxon>Betaproteobacteria</taxon>
        <taxon>Burkholderiales</taxon>
        <taxon>Oxalobacteraceae</taxon>
        <taxon>Undibacterium</taxon>
    </lineage>
</organism>
<evidence type="ECO:0000256" key="4">
    <source>
        <dbReference type="ARBA" id="ARBA00022475"/>
    </source>
</evidence>
<evidence type="ECO:0000256" key="2">
    <source>
        <dbReference type="ARBA" id="ARBA00010942"/>
    </source>
</evidence>
<comment type="similarity">
    <text evidence="2">Belongs to the resistance-nodulation-cell division (RND) (TC 2.A.6) family.</text>
</comment>
<evidence type="ECO:0000256" key="7">
    <source>
        <dbReference type="ARBA" id="ARBA00023136"/>
    </source>
</evidence>
<name>A0ABY9RKE9_9BURK</name>
<comment type="subcellular location">
    <subcellularLocation>
        <location evidence="1">Cell membrane</location>
        <topology evidence="1">Multi-pass membrane protein</topology>
    </subcellularLocation>
</comment>
<evidence type="ECO:0000256" key="6">
    <source>
        <dbReference type="ARBA" id="ARBA00022989"/>
    </source>
</evidence>
<dbReference type="Gene3D" id="3.30.70.1320">
    <property type="entry name" value="Multidrug efflux transporter AcrB pore domain like"/>
    <property type="match status" value="1"/>
</dbReference>
<feature type="transmembrane region" description="Helical" evidence="8">
    <location>
        <begin position="931"/>
        <end position="949"/>
    </location>
</feature>
<dbReference type="PRINTS" id="PR00702">
    <property type="entry name" value="ACRIFLAVINRP"/>
</dbReference>
<dbReference type="Gene3D" id="3.30.70.1440">
    <property type="entry name" value="Multidrug efflux transporter AcrB pore domain"/>
    <property type="match status" value="1"/>
</dbReference>
<evidence type="ECO:0000256" key="5">
    <source>
        <dbReference type="ARBA" id="ARBA00022692"/>
    </source>
</evidence>
<feature type="transmembrane region" description="Helical" evidence="8">
    <location>
        <begin position="903"/>
        <end position="925"/>
    </location>
</feature>
<evidence type="ECO:0000256" key="1">
    <source>
        <dbReference type="ARBA" id="ARBA00004651"/>
    </source>
</evidence>
<keyword evidence="10" id="KW-1185">Reference proteome</keyword>
<dbReference type="Pfam" id="PF00873">
    <property type="entry name" value="ACR_tran"/>
    <property type="match status" value="1"/>
</dbReference>
<dbReference type="Gene3D" id="3.30.2090.10">
    <property type="entry name" value="Multidrug efflux transporter AcrB TolC docking domain, DN and DC subdomains"/>
    <property type="match status" value="2"/>
</dbReference>
<accession>A0ABY9RKE9</accession>
<feature type="transmembrane region" description="Helical" evidence="8">
    <location>
        <begin position="463"/>
        <end position="481"/>
    </location>
</feature>
<feature type="transmembrane region" description="Helical" evidence="8">
    <location>
        <begin position="878"/>
        <end position="896"/>
    </location>
</feature>
<dbReference type="NCBIfam" id="TIGR00914">
    <property type="entry name" value="2A0601"/>
    <property type="match status" value="1"/>
</dbReference>
<proteinExistence type="inferred from homology"/>
<dbReference type="InterPro" id="IPR004763">
    <property type="entry name" value="CusA-like"/>
</dbReference>
<keyword evidence="6 8" id="KW-1133">Transmembrane helix</keyword>
<dbReference type="SUPFAM" id="SSF82714">
    <property type="entry name" value="Multidrug efflux transporter AcrB TolC docking domain, DN and DC subdomains"/>
    <property type="match status" value="2"/>
</dbReference>
<keyword evidence="4" id="KW-1003">Cell membrane</keyword>
<evidence type="ECO:0000313" key="10">
    <source>
        <dbReference type="Proteomes" id="UP001181355"/>
    </source>
</evidence>
<gene>
    <name evidence="9" type="ORF">RF679_05265</name>
</gene>
<dbReference type="SUPFAM" id="SSF82866">
    <property type="entry name" value="Multidrug efflux transporter AcrB transmembrane domain"/>
    <property type="match status" value="2"/>
</dbReference>
<reference evidence="9" key="1">
    <citation type="submission" date="2023-09" db="EMBL/GenBank/DDBJ databases">
        <title>Undibacterium sp. 20NA77.5 isolated from freshwater.</title>
        <authorList>
            <person name="Le V."/>
            <person name="Ko S.-R."/>
            <person name="Ahn C.-Y."/>
            <person name="Oh H.-M."/>
        </authorList>
    </citation>
    <scope>NUCLEOTIDE SEQUENCE</scope>
    <source>
        <strain evidence="9">20NA77.5</strain>
    </source>
</reference>
<dbReference type="Gene3D" id="3.30.70.1430">
    <property type="entry name" value="Multidrug efflux transporter AcrB pore domain"/>
    <property type="match status" value="2"/>
</dbReference>
<keyword evidence="3" id="KW-0813">Transport</keyword>
<evidence type="ECO:0000256" key="3">
    <source>
        <dbReference type="ARBA" id="ARBA00022448"/>
    </source>
</evidence>
<keyword evidence="5 8" id="KW-0812">Transmembrane</keyword>